<feature type="compositionally biased region" description="Polar residues" evidence="1">
    <location>
        <begin position="104"/>
        <end position="118"/>
    </location>
</feature>
<feature type="compositionally biased region" description="Basic and acidic residues" evidence="1">
    <location>
        <begin position="266"/>
        <end position="286"/>
    </location>
</feature>
<dbReference type="Proteomes" id="UP000735302">
    <property type="component" value="Unassembled WGS sequence"/>
</dbReference>
<feature type="compositionally biased region" description="Polar residues" evidence="1">
    <location>
        <begin position="160"/>
        <end position="179"/>
    </location>
</feature>
<evidence type="ECO:0000313" key="2">
    <source>
        <dbReference type="EMBL" id="GFO13858.1"/>
    </source>
</evidence>
<feature type="compositionally biased region" description="Polar residues" evidence="1">
    <location>
        <begin position="559"/>
        <end position="568"/>
    </location>
</feature>
<proteinExistence type="predicted"/>
<evidence type="ECO:0000313" key="3">
    <source>
        <dbReference type="Proteomes" id="UP000735302"/>
    </source>
</evidence>
<feature type="region of interest" description="Disordered" evidence="1">
    <location>
        <begin position="104"/>
        <end position="286"/>
    </location>
</feature>
<evidence type="ECO:0000256" key="1">
    <source>
        <dbReference type="SAM" id="MobiDB-lite"/>
    </source>
</evidence>
<gene>
    <name evidence="2" type="ORF">PoB_004036300</name>
</gene>
<sequence length="625" mass="69654">MPPPDPVLAAPHGGRAVKTRSFNNAVYDDEERVAGTDSTPSSFHIWYNNGSANNLTNSIGSNNTYGNANSITLSNNNILSARALMQQDSTGKVNFNNKTLLKPKSMSSKMDSHVTGNSDYYEDQILPRKAPEHRDLREARPQPSSKKPCRADDEVRKYMNQGQETCDTKNNATKNNFTGHQEIENPKNQHQKTVSRPRDMTGKVPPRNVDPGVKRERAVRQSERREPSQEQRFNVRQSDHFYEDIDGDYGFDPYIPKPKPRSIHNVKSETLRRKDMQKARHEPEDKTYITSKLRVSLAPLPPSSVSATAVASAVFSSRLHGPQRNTDSLESPQRPISVMYEQPRSSGGSLDYSPSHIVLPSWPYDSKVSKTGTGTYRDQYVKSSPEIVFPADKGDGAHFGERDIYCFQRSQQKSNPNAVGPVQRISTRQHWDDAWRTEPTLAPPSRSLDQNYHPHSVCGQLNEPPDKANKGSSLQNQKNPFYSSSFSHPESFETTTDDRGSKSGAHSGYVSNYNPPLPRNLSGRRGSFDALMDSMRGADPRATSHGLYDSTNDTKHDQGGSTCYSGRAQTRRKSEPFIGMGFNQSGTHYELRDGFGPNRRQDSQRGSPQGGSTLSIAPNISSSFV</sequence>
<feature type="compositionally biased region" description="Basic and acidic residues" evidence="1">
    <location>
        <begin position="212"/>
        <end position="229"/>
    </location>
</feature>
<feature type="compositionally biased region" description="Basic and acidic residues" evidence="1">
    <location>
        <begin position="125"/>
        <end position="140"/>
    </location>
</feature>
<dbReference type="EMBL" id="BLXT01004508">
    <property type="protein sequence ID" value="GFO13858.1"/>
    <property type="molecule type" value="Genomic_DNA"/>
</dbReference>
<comment type="caution">
    <text evidence="2">The sequence shown here is derived from an EMBL/GenBank/DDBJ whole genome shotgun (WGS) entry which is preliminary data.</text>
</comment>
<feature type="region of interest" description="Disordered" evidence="1">
    <location>
        <begin position="584"/>
        <end position="625"/>
    </location>
</feature>
<organism evidence="2 3">
    <name type="scientific">Plakobranchus ocellatus</name>
    <dbReference type="NCBI Taxonomy" id="259542"/>
    <lineage>
        <taxon>Eukaryota</taxon>
        <taxon>Metazoa</taxon>
        <taxon>Spiralia</taxon>
        <taxon>Lophotrochozoa</taxon>
        <taxon>Mollusca</taxon>
        <taxon>Gastropoda</taxon>
        <taxon>Heterobranchia</taxon>
        <taxon>Euthyneura</taxon>
        <taxon>Panpulmonata</taxon>
        <taxon>Sacoglossa</taxon>
        <taxon>Placobranchoidea</taxon>
        <taxon>Plakobranchidae</taxon>
        <taxon>Plakobranchus</taxon>
    </lineage>
</organism>
<reference evidence="2 3" key="1">
    <citation type="journal article" date="2021" name="Elife">
        <title>Chloroplast acquisition without the gene transfer in kleptoplastic sea slugs, Plakobranchus ocellatus.</title>
        <authorList>
            <person name="Maeda T."/>
            <person name="Takahashi S."/>
            <person name="Yoshida T."/>
            <person name="Shimamura S."/>
            <person name="Takaki Y."/>
            <person name="Nagai Y."/>
            <person name="Toyoda A."/>
            <person name="Suzuki Y."/>
            <person name="Arimoto A."/>
            <person name="Ishii H."/>
            <person name="Satoh N."/>
            <person name="Nishiyama T."/>
            <person name="Hasebe M."/>
            <person name="Maruyama T."/>
            <person name="Minagawa J."/>
            <person name="Obokata J."/>
            <person name="Shigenobu S."/>
        </authorList>
    </citation>
    <scope>NUCLEOTIDE SEQUENCE [LARGE SCALE GENOMIC DNA]</scope>
</reference>
<feature type="compositionally biased region" description="Polar residues" evidence="1">
    <location>
        <begin position="604"/>
        <end position="625"/>
    </location>
</feature>
<accession>A0AAV4B512</accession>
<feature type="region of interest" description="Disordered" evidence="1">
    <location>
        <begin position="430"/>
        <end position="569"/>
    </location>
</feature>
<name>A0AAV4B512_9GAST</name>
<protein>
    <submittedName>
        <fullName evidence="2">Uncharacterized protein</fullName>
    </submittedName>
</protein>
<feature type="compositionally biased region" description="Basic and acidic residues" evidence="1">
    <location>
        <begin position="589"/>
        <end position="603"/>
    </location>
</feature>
<keyword evidence="3" id="KW-1185">Reference proteome</keyword>
<feature type="compositionally biased region" description="Polar residues" evidence="1">
    <location>
        <begin position="470"/>
        <end position="494"/>
    </location>
</feature>
<dbReference type="AlphaFoldDB" id="A0AAV4B512"/>